<dbReference type="NCBIfam" id="TIGR03897">
    <property type="entry name" value="lanti_2_LanM"/>
    <property type="match status" value="1"/>
</dbReference>
<dbReference type="InterPro" id="IPR012341">
    <property type="entry name" value="6hp_glycosidase-like_sf"/>
</dbReference>
<dbReference type="SMART" id="SM01260">
    <property type="entry name" value="LANC_like"/>
    <property type="match status" value="1"/>
</dbReference>
<dbReference type="InterPro" id="IPR025410">
    <property type="entry name" value="Lant_dehyd"/>
</dbReference>
<dbReference type="PIRSF" id="PIRSF037228">
    <property type="entry name" value="Lant_mod_RumM"/>
    <property type="match status" value="1"/>
</dbReference>
<proteinExistence type="predicted"/>
<dbReference type="CDD" id="cd04792">
    <property type="entry name" value="LanM-like"/>
    <property type="match status" value="1"/>
</dbReference>
<dbReference type="Gene3D" id="1.50.10.10">
    <property type="match status" value="1"/>
</dbReference>
<name>A0A8J7GR96_9ACTN</name>
<accession>A0A8J7GR96</accession>
<dbReference type="InterPro" id="IPR007822">
    <property type="entry name" value="LANC-like"/>
</dbReference>
<organism evidence="2 3">
    <name type="scientific">Longispora fulva</name>
    <dbReference type="NCBI Taxonomy" id="619741"/>
    <lineage>
        <taxon>Bacteria</taxon>
        <taxon>Bacillati</taxon>
        <taxon>Actinomycetota</taxon>
        <taxon>Actinomycetes</taxon>
        <taxon>Micromonosporales</taxon>
        <taxon>Micromonosporaceae</taxon>
        <taxon>Longispora</taxon>
    </lineage>
</organism>
<sequence>MTPDWWARGLTLAERLDLPDAPGVAGPDRRRFDLWLRDHPTAGEFAARLSALGLDQDGLAALLDEDPVRLAGRSERPQWAALVEEILAGVPDSPLLPAAGTAAEEDQELTWAEGFGAVVAPFTRWASARVAADPALLAAFEVRLGRTLIKLAARCLVLELNVARVSGRLTADTPARRFAEFIRIAAGREGLATLLAEYPVLARLLVRVAGNAADAYTEILRRWAGDRERIVAELLAGVDPGALVAVEVSAGDGHEGGRSVAILRCESGARVVYKPRPMAVHRHFTEVVHWLNALLPEPGLRPVAAVEGRGYGWSEFVPAEPCAAPDDLDLFYRRQGVLLALLYALDGTDIHYENLIAHGAHPVLIDVETLFHPVLKQDSDSDHDPAAQALYSSVHRVALLPRIYVTDAGVLDISGLGGDRGAVSPFDSVDWDAAGTDEMRLTRRPRVFRGSHNRPTLHGLDAVPEEFTGALLAGFRAGYDTIVAHREDLLARNGLLRRFAGAEVRVLARTTRWYVRILDESTHPDVMRDALDRDRLFDQLWLTGSPDAVRRALLPHETADLWAGDVPLFSARPAATELWHGPGRPVACLPETSLDRVIRKLRSLDRMDRYDQEWIIEAAMLTRGARPEHFVGPATLDQAPSATPDPDRLLAAARRVADQLVGTAYQGDGRTNWLGLEPLDGLHWEIQPLGAGLASGYCGPALFLAELATLTHTERYAELARQAVRPLPAILGALAEHPRHAALIGPGGFAGFGGMAYALSRLATLLDDPELLGWAEQAVHLTASAVTDGIDPGVYTGVAGGLAAMVAVHRITGFDAAWKTAGACADWLLARRARAGVGFAAGFPGGGGFADGSTGIGWALIRYAAAGGGVGYEEAGLAALRAGVATDPDPGGPSHCHGLTGAGIAAAEALGSVEDPTLRALVRRAVAAVADYGPLPNHSLCHGELGVLELLTAAADLGHPWASALRVRRAGALLASLDRSGPRCGTPEGIATPGLLAGLAGIGHGVLRLGFADKVPSASLLRSR</sequence>
<evidence type="ECO:0000313" key="3">
    <source>
        <dbReference type="Proteomes" id="UP000622552"/>
    </source>
</evidence>
<dbReference type="Proteomes" id="UP000622552">
    <property type="component" value="Unassembled WGS sequence"/>
</dbReference>
<dbReference type="AlphaFoldDB" id="A0A8J7GR96"/>
<dbReference type="InterPro" id="IPR017146">
    <property type="entry name" value="Lanti_2_LanM"/>
</dbReference>
<dbReference type="Pfam" id="PF13575">
    <property type="entry name" value="DUF4135"/>
    <property type="match status" value="1"/>
</dbReference>
<dbReference type="SUPFAM" id="SSF158745">
    <property type="entry name" value="LanC-like"/>
    <property type="match status" value="1"/>
</dbReference>
<dbReference type="RefSeq" id="WP_197004190.1">
    <property type="nucleotide sequence ID" value="NZ_BONS01000020.1"/>
</dbReference>
<dbReference type="GO" id="GO:0005975">
    <property type="term" value="P:carbohydrate metabolic process"/>
    <property type="evidence" value="ECO:0007669"/>
    <property type="project" value="InterPro"/>
</dbReference>
<keyword evidence="3" id="KW-1185">Reference proteome</keyword>
<feature type="domain" description="Lantibiotic biosynthesis protein dehydration" evidence="1">
    <location>
        <begin position="198"/>
        <end position="571"/>
    </location>
</feature>
<dbReference type="GO" id="GO:0031179">
    <property type="term" value="P:peptide modification"/>
    <property type="evidence" value="ECO:0007669"/>
    <property type="project" value="InterPro"/>
</dbReference>
<reference evidence="2" key="1">
    <citation type="submission" date="2020-11" db="EMBL/GenBank/DDBJ databases">
        <title>Sequencing the genomes of 1000 actinobacteria strains.</title>
        <authorList>
            <person name="Klenk H.-P."/>
        </authorList>
    </citation>
    <scope>NUCLEOTIDE SEQUENCE</scope>
    <source>
        <strain evidence="2">DSM 45356</strain>
    </source>
</reference>
<comment type="caution">
    <text evidence="2">The sequence shown here is derived from an EMBL/GenBank/DDBJ whole genome shotgun (WGS) entry which is preliminary data.</text>
</comment>
<dbReference type="EMBL" id="JADOUF010000001">
    <property type="protein sequence ID" value="MBG6137309.1"/>
    <property type="molecule type" value="Genomic_DNA"/>
</dbReference>
<evidence type="ECO:0000313" key="2">
    <source>
        <dbReference type="EMBL" id="MBG6137309.1"/>
    </source>
</evidence>
<protein>
    <submittedName>
        <fullName evidence="2">Type 2 lantibiotic biosynthesis protein LanM</fullName>
    </submittedName>
</protein>
<evidence type="ECO:0000259" key="1">
    <source>
        <dbReference type="Pfam" id="PF13575"/>
    </source>
</evidence>
<dbReference type="Pfam" id="PF05147">
    <property type="entry name" value="LANC_like"/>
    <property type="match status" value="1"/>
</dbReference>
<gene>
    <name evidence="2" type="ORF">IW245_003503</name>
</gene>